<protein>
    <submittedName>
        <fullName evidence="2">tRNA (Adenosine(37)-N6)-threonylcarbamoyltransferase complex dimerization subunit type 1 TsaB</fullName>
    </submittedName>
</protein>
<proteinExistence type="predicted"/>
<dbReference type="InterPro" id="IPR043129">
    <property type="entry name" value="ATPase_NBD"/>
</dbReference>
<dbReference type="PANTHER" id="PTHR11735:SF11">
    <property type="entry name" value="TRNA THREONYLCARBAMOYLADENOSINE BIOSYNTHESIS PROTEIN TSAB"/>
    <property type="match status" value="1"/>
</dbReference>
<dbReference type="InterPro" id="IPR022496">
    <property type="entry name" value="T6A_TsaB"/>
</dbReference>
<dbReference type="PANTHER" id="PTHR11735">
    <property type="entry name" value="TRNA N6-ADENOSINE THREONYLCARBAMOYLTRANSFERASE"/>
    <property type="match status" value="1"/>
</dbReference>
<evidence type="ECO:0000259" key="1">
    <source>
        <dbReference type="Pfam" id="PF00814"/>
    </source>
</evidence>
<sequence length="226" mass="23748">MTMPRLLAIETATEACSVAIGDEGWIIEEFAVAANAHSTLLLPMLEKVLATSGWSLAQLDGIACGVGPGGFTGVRMGVSTVQGLAMAAGLPVFPVSSLRALAMGSPRAQVLAALDARRGEVYGATFLRTAAPLPERLGVERVCAPELISWPGEGQCWGMGSGWQAYHAIWEAALGERLLGWDGAVFPHAADVLRLALPAALDSAGLDALLLEPHYIRPSQPEEQRP</sequence>
<name>A0A3M8RJG8_9PROT</name>
<dbReference type="GO" id="GO:0016740">
    <property type="term" value="F:transferase activity"/>
    <property type="evidence" value="ECO:0007669"/>
    <property type="project" value="UniProtKB-KW"/>
</dbReference>
<dbReference type="CDD" id="cd24032">
    <property type="entry name" value="ASKHA_NBD_TsaB"/>
    <property type="match status" value="1"/>
</dbReference>
<evidence type="ECO:0000313" key="2">
    <source>
        <dbReference type="EMBL" id="RNF68587.1"/>
    </source>
</evidence>
<dbReference type="OrthoDB" id="9809995at2"/>
<dbReference type="NCBIfam" id="TIGR03725">
    <property type="entry name" value="T6A_YeaZ"/>
    <property type="match status" value="1"/>
</dbReference>
<accession>A0A3M8RJG8</accession>
<organism evidence="2">
    <name type="scientific">Acidithiobacillus sulfuriphilus</name>
    <dbReference type="NCBI Taxonomy" id="1867749"/>
    <lineage>
        <taxon>Bacteria</taxon>
        <taxon>Pseudomonadati</taxon>
        <taxon>Pseudomonadota</taxon>
        <taxon>Acidithiobacillia</taxon>
        <taxon>Acidithiobacillales</taxon>
        <taxon>Acidithiobacillaceae</taxon>
        <taxon>Acidithiobacillus</taxon>
    </lineage>
</organism>
<dbReference type="AlphaFoldDB" id="A0A3M8RJG8"/>
<dbReference type="Pfam" id="PF00814">
    <property type="entry name" value="TsaD"/>
    <property type="match status" value="1"/>
</dbReference>
<dbReference type="SUPFAM" id="SSF53067">
    <property type="entry name" value="Actin-like ATPase domain"/>
    <property type="match status" value="2"/>
</dbReference>
<gene>
    <name evidence="2" type="primary">tsaB</name>
    <name evidence="2" type="ORF">EC580_02855</name>
</gene>
<feature type="domain" description="Gcp-like" evidence="1">
    <location>
        <begin position="32"/>
        <end position="124"/>
    </location>
</feature>
<dbReference type="GO" id="GO:0005829">
    <property type="term" value="C:cytosol"/>
    <property type="evidence" value="ECO:0007669"/>
    <property type="project" value="TreeGrafter"/>
</dbReference>
<reference evidence="2" key="1">
    <citation type="submission" date="2018-10" db="EMBL/GenBank/DDBJ databases">
        <title>Acidithiobacillus sulfuriphilus sp. nov.: an extremely acidophilic sulfur-oxidizing chemolithotroph isolated from a neutral pH environment.</title>
        <authorList>
            <person name="Falagan C."/>
            <person name="Moya-Beltran A."/>
            <person name="Quatrini R."/>
            <person name="Johnson D.B."/>
        </authorList>
    </citation>
    <scope>NUCLEOTIDE SEQUENCE [LARGE SCALE GENOMIC DNA]</scope>
    <source>
        <strain evidence="2">CJ-2</strain>
    </source>
</reference>
<keyword evidence="2" id="KW-0808">Transferase</keyword>
<dbReference type="InterPro" id="IPR000905">
    <property type="entry name" value="Gcp-like_dom"/>
</dbReference>
<dbReference type="EMBL" id="RIZI01000118">
    <property type="protein sequence ID" value="RNF68587.1"/>
    <property type="molecule type" value="Genomic_DNA"/>
</dbReference>
<dbReference type="GO" id="GO:0002949">
    <property type="term" value="P:tRNA threonylcarbamoyladenosine modification"/>
    <property type="evidence" value="ECO:0007669"/>
    <property type="project" value="InterPro"/>
</dbReference>
<comment type="caution">
    <text evidence="2">The sequence shown here is derived from an EMBL/GenBank/DDBJ whole genome shotgun (WGS) entry which is preliminary data.</text>
</comment>
<dbReference type="Gene3D" id="3.30.420.40">
    <property type="match status" value="2"/>
</dbReference>